<accession>A0A0W1RC38</accession>
<dbReference type="EMBL" id="LOPU01000016">
    <property type="protein sequence ID" value="KTG10992.1"/>
    <property type="molecule type" value="Genomic_DNA"/>
</dbReference>
<evidence type="ECO:0000313" key="2">
    <source>
        <dbReference type="EMBL" id="KTG10992.1"/>
    </source>
</evidence>
<gene>
    <name evidence="2" type="ORF">AUR64_07445</name>
</gene>
<keyword evidence="3" id="KW-1185">Reference proteome</keyword>
<protein>
    <recommendedName>
        <fullName evidence="1">DUF8116 domain-containing protein</fullName>
    </recommendedName>
</protein>
<organism evidence="2 3">
    <name type="scientific">Haloprofundus marisrubri</name>
    <dbReference type="NCBI Taxonomy" id="1514971"/>
    <lineage>
        <taxon>Archaea</taxon>
        <taxon>Methanobacteriati</taxon>
        <taxon>Methanobacteriota</taxon>
        <taxon>Stenosarchaea group</taxon>
        <taxon>Halobacteria</taxon>
        <taxon>Halobacteriales</taxon>
        <taxon>Haloferacaceae</taxon>
        <taxon>Haloprofundus</taxon>
    </lineage>
</organism>
<sequence>MTVFRLAALRTAEDFADWYRIGADYVAHIADGMEFDCGPFREDAVAGVEAMRAGHTDVEPRVARSIAATLLADAAFCEPFCEWLPLWYELALAGPNALAEYRLTRVARMYASDLPHVSVPQYSTPKEVLVEGRPALSHVSGFSDRFVLTDAILHLEWFVHVARESGVDLPPELLARTREETVAYYTGRRESLSPDVHRFQSLLFADDEWVRKINRTYGLDSTLFGVWEGILRRARTDLETAASGSAD</sequence>
<evidence type="ECO:0000313" key="3">
    <source>
        <dbReference type="Proteomes" id="UP000054387"/>
    </source>
</evidence>
<proteinExistence type="predicted"/>
<dbReference type="InterPro" id="IPR058429">
    <property type="entry name" value="DUF8116"/>
</dbReference>
<reference evidence="2 3" key="1">
    <citation type="submission" date="2015-12" db="EMBL/GenBank/DDBJ databases">
        <title>Haloprofundus marisrubri gen. nov., sp. nov., an extremely halophilic archaeon isolated from the Discovery deep brine-seawater interface in the Red Sea.</title>
        <authorList>
            <person name="Zhang G."/>
            <person name="Stingl U."/>
            <person name="Rashid M."/>
        </authorList>
    </citation>
    <scope>NUCLEOTIDE SEQUENCE [LARGE SCALE GENOMIC DNA]</scope>
    <source>
        <strain evidence="2 3">SB9</strain>
    </source>
</reference>
<feature type="domain" description="DUF8116" evidence="1">
    <location>
        <begin position="1"/>
        <end position="241"/>
    </location>
</feature>
<dbReference type="OrthoDB" id="336885at2157"/>
<dbReference type="RefSeq" id="WP_058580791.1">
    <property type="nucleotide sequence ID" value="NZ_LOPU01000016.1"/>
</dbReference>
<dbReference type="Proteomes" id="UP000054387">
    <property type="component" value="Unassembled WGS sequence"/>
</dbReference>
<name>A0A0W1RC38_9EURY</name>
<dbReference type="AlphaFoldDB" id="A0A0W1RC38"/>
<dbReference type="Pfam" id="PF26426">
    <property type="entry name" value="DUF8116"/>
    <property type="match status" value="1"/>
</dbReference>
<evidence type="ECO:0000259" key="1">
    <source>
        <dbReference type="Pfam" id="PF26426"/>
    </source>
</evidence>
<comment type="caution">
    <text evidence="2">The sequence shown here is derived from an EMBL/GenBank/DDBJ whole genome shotgun (WGS) entry which is preliminary data.</text>
</comment>